<organism evidence="1 2">
    <name type="scientific">Artemisia annua</name>
    <name type="common">Sweet wormwood</name>
    <dbReference type="NCBI Taxonomy" id="35608"/>
    <lineage>
        <taxon>Eukaryota</taxon>
        <taxon>Viridiplantae</taxon>
        <taxon>Streptophyta</taxon>
        <taxon>Embryophyta</taxon>
        <taxon>Tracheophyta</taxon>
        <taxon>Spermatophyta</taxon>
        <taxon>Magnoliopsida</taxon>
        <taxon>eudicotyledons</taxon>
        <taxon>Gunneridae</taxon>
        <taxon>Pentapetalae</taxon>
        <taxon>asterids</taxon>
        <taxon>campanulids</taxon>
        <taxon>Asterales</taxon>
        <taxon>Asteraceae</taxon>
        <taxon>Asteroideae</taxon>
        <taxon>Anthemideae</taxon>
        <taxon>Artemisiinae</taxon>
        <taxon>Artemisia</taxon>
    </lineage>
</organism>
<protein>
    <submittedName>
        <fullName evidence="1">PB1 domain-containing protein</fullName>
    </submittedName>
</protein>
<keyword evidence="2" id="KW-1185">Reference proteome</keyword>
<reference evidence="1 2" key="1">
    <citation type="journal article" date="2018" name="Mol. Plant">
        <title>The genome of Artemisia annua provides insight into the evolution of Asteraceae family and artemisinin biosynthesis.</title>
        <authorList>
            <person name="Shen Q."/>
            <person name="Zhang L."/>
            <person name="Liao Z."/>
            <person name="Wang S."/>
            <person name="Yan T."/>
            <person name="Shi P."/>
            <person name="Liu M."/>
            <person name="Fu X."/>
            <person name="Pan Q."/>
            <person name="Wang Y."/>
            <person name="Lv Z."/>
            <person name="Lu X."/>
            <person name="Zhang F."/>
            <person name="Jiang W."/>
            <person name="Ma Y."/>
            <person name="Chen M."/>
            <person name="Hao X."/>
            <person name="Li L."/>
            <person name="Tang Y."/>
            <person name="Lv G."/>
            <person name="Zhou Y."/>
            <person name="Sun X."/>
            <person name="Brodelius P.E."/>
            <person name="Rose J.K.C."/>
            <person name="Tang K."/>
        </authorList>
    </citation>
    <scope>NUCLEOTIDE SEQUENCE [LARGE SCALE GENOMIC DNA]</scope>
    <source>
        <strain evidence="2">cv. Huhao1</strain>
        <tissue evidence="1">Leaf</tissue>
    </source>
</reference>
<dbReference type="OrthoDB" id="1711703at2759"/>
<dbReference type="Proteomes" id="UP000245207">
    <property type="component" value="Unassembled WGS sequence"/>
</dbReference>
<gene>
    <name evidence="1" type="ORF">CTI12_AA448780</name>
</gene>
<dbReference type="EMBL" id="PKPP01007623">
    <property type="protein sequence ID" value="PWA52881.1"/>
    <property type="molecule type" value="Genomic_DNA"/>
</dbReference>
<dbReference type="GO" id="GO:0003700">
    <property type="term" value="F:DNA-binding transcription factor activity"/>
    <property type="evidence" value="ECO:0007669"/>
    <property type="project" value="InterPro"/>
</dbReference>
<sequence>MAEIFDNGNNGVFVHELVPAFAARVDLFNLNVSPHDIRNRVEKVFQSFDFQGESGLLQFWECNAGSSKDIGCSLTLTDQIFLSPIHDNRLEEYRMKCLVKNYSHIGRKANDGNFIGVKTKVENWFAGRAVQTGIADHRTRHDVLNQGHQYADEALGMGQLVAPVYFYHSSAGLKLVGIIELVTTQPKESYVRDFNQIQNLLKMENLTSSYMEKMIKVEYNHQTLKFTLPLSAKLLDLEKQVTMRFKELKNKTFCIQYEDGRYICNNQDLKFCLDDSISNRTTVIQMFVKDVA</sequence>
<dbReference type="InterPro" id="IPR045012">
    <property type="entry name" value="NLP"/>
</dbReference>
<evidence type="ECO:0000313" key="2">
    <source>
        <dbReference type="Proteomes" id="UP000245207"/>
    </source>
</evidence>
<dbReference type="PANTHER" id="PTHR32002">
    <property type="entry name" value="PROTEIN NLP8"/>
    <property type="match status" value="1"/>
</dbReference>
<accession>A0A2U1LV59</accession>
<dbReference type="PANTHER" id="PTHR32002:SF35">
    <property type="entry name" value="PROTEIN NLP6"/>
    <property type="match status" value="1"/>
</dbReference>
<comment type="caution">
    <text evidence="1">The sequence shown here is derived from an EMBL/GenBank/DDBJ whole genome shotgun (WGS) entry which is preliminary data.</text>
</comment>
<dbReference type="AlphaFoldDB" id="A0A2U1LV59"/>
<name>A0A2U1LV59_ARTAN</name>
<proteinExistence type="predicted"/>
<evidence type="ECO:0000313" key="1">
    <source>
        <dbReference type="EMBL" id="PWA52881.1"/>
    </source>
</evidence>
<dbReference type="SUPFAM" id="SSF54277">
    <property type="entry name" value="CAD &amp; PB1 domains"/>
    <property type="match status" value="1"/>
</dbReference>